<organism evidence="2 3">
    <name type="scientific">Sphingomonas dokdonensis</name>
    <dbReference type="NCBI Taxonomy" id="344880"/>
    <lineage>
        <taxon>Bacteria</taxon>
        <taxon>Pseudomonadati</taxon>
        <taxon>Pseudomonadota</taxon>
        <taxon>Alphaproteobacteria</taxon>
        <taxon>Sphingomonadales</taxon>
        <taxon>Sphingomonadaceae</taxon>
        <taxon>Sphingomonas</taxon>
    </lineage>
</organism>
<evidence type="ECO:0000256" key="1">
    <source>
        <dbReference type="SAM" id="MobiDB-lite"/>
    </source>
</evidence>
<evidence type="ECO:0000313" key="2">
    <source>
        <dbReference type="EMBL" id="OWK29252.1"/>
    </source>
</evidence>
<proteinExistence type="predicted"/>
<evidence type="ECO:0000313" key="3">
    <source>
        <dbReference type="Proteomes" id="UP000197290"/>
    </source>
</evidence>
<feature type="region of interest" description="Disordered" evidence="1">
    <location>
        <begin position="1"/>
        <end position="22"/>
    </location>
</feature>
<dbReference type="EMBL" id="NBBI01000004">
    <property type="protein sequence ID" value="OWK29252.1"/>
    <property type="molecule type" value="Genomic_DNA"/>
</dbReference>
<comment type="caution">
    <text evidence="2">The sequence shown here is derived from an EMBL/GenBank/DDBJ whole genome shotgun (WGS) entry which is preliminary data.</text>
</comment>
<keyword evidence="3" id="KW-1185">Reference proteome</keyword>
<accession>A0A245ZHN3</accession>
<protein>
    <recommendedName>
        <fullName evidence="4">Homogentisate 1,2-dioxygenase</fullName>
    </recommendedName>
</protein>
<dbReference type="AlphaFoldDB" id="A0A245ZHN3"/>
<name>A0A245ZHN3_9SPHN</name>
<evidence type="ECO:0008006" key="4">
    <source>
        <dbReference type="Google" id="ProtNLM"/>
    </source>
</evidence>
<dbReference type="Proteomes" id="UP000197290">
    <property type="component" value="Unassembled WGS sequence"/>
</dbReference>
<dbReference type="OrthoDB" id="7376020at2"/>
<dbReference type="RefSeq" id="WP_088367579.1">
    <property type="nucleotide sequence ID" value="NZ_NBBI01000004.1"/>
</dbReference>
<reference evidence="2 3" key="1">
    <citation type="submission" date="2017-03" db="EMBL/GenBank/DDBJ databases">
        <title>Genome sequence of Sphingomonas dokdonensis DSM 21029.</title>
        <authorList>
            <person name="Poehlein A."/>
            <person name="Wuebbeler J.H."/>
            <person name="Steinbuechel A."/>
            <person name="Daniel R."/>
        </authorList>
    </citation>
    <scope>NUCLEOTIDE SEQUENCE [LARGE SCALE GENOMIC DNA]</scope>
    <source>
        <strain evidence="2 3">DSM 21029</strain>
    </source>
</reference>
<sequence>MPAEFATWSDQTPVAAGTEAGGGATIRPGLAVRVALHPAQHLKLDPAPKHTGPHGGTLTLVIAQAGTYRLALGGPVWIDMIRNNKALASTAHAHGPKCSGIRKTVTFDLSPGNYVVQLSGSDADSVSLLAAKVA</sequence>
<gene>
    <name evidence="2" type="ORF">SPDO_22330</name>
</gene>